<dbReference type="Proteomes" id="UP000321490">
    <property type="component" value="Unassembled WGS sequence"/>
</dbReference>
<reference evidence="3 4" key="1">
    <citation type="submission" date="2019-07" db="EMBL/GenBank/DDBJ databases">
        <title>R&amp;d 2014.</title>
        <authorList>
            <person name="Klenk H.-P."/>
        </authorList>
    </citation>
    <scope>NUCLEOTIDE SEQUENCE [LARGE SCALE GENOMIC DNA]</scope>
    <source>
        <strain evidence="3 4">DSM 45764</strain>
    </source>
</reference>
<feature type="signal peptide" evidence="1">
    <location>
        <begin position="1"/>
        <end position="28"/>
    </location>
</feature>
<evidence type="ECO:0000259" key="2">
    <source>
        <dbReference type="Pfam" id="PF24837"/>
    </source>
</evidence>
<gene>
    <name evidence="3" type="ORF">JD78_00072</name>
</gene>
<accession>A0A562ILU6</accession>
<comment type="caution">
    <text evidence="3">The sequence shown here is derived from an EMBL/GenBank/DDBJ whole genome shotgun (WGS) entry which is preliminary data.</text>
</comment>
<keyword evidence="4" id="KW-1185">Reference proteome</keyword>
<feature type="chain" id="PRO_5021703695" description="AMIN-like domain-containing protein" evidence="1">
    <location>
        <begin position="29"/>
        <end position="190"/>
    </location>
</feature>
<keyword evidence="1" id="KW-0732">Signal</keyword>
<name>A0A562ILU6_9ACTN</name>
<evidence type="ECO:0000313" key="3">
    <source>
        <dbReference type="EMBL" id="TWH71574.1"/>
    </source>
</evidence>
<feature type="domain" description="AMIN-like" evidence="2">
    <location>
        <begin position="54"/>
        <end position="188"/>
    </location>
</feature>
<dbReference type="EMBL" id="VLKF01000001">
    <property type="protein sequence ID" value="TWH71574.1"/>
    <property type="molecule type" value="Genomic_DNA"/>
</dbReference>
<dbReference type="Pfam" id="PF24837">
    <property type="entry name" value="AMIN-like"/>
    <property type="match status" value="1"/>
</dbReference>
<sequence>MTFIRARGALVAVATALVVLGAPLPASAGQDPWCGIWWGSLPETTATPAPPVGQVTDVRAGQHPCFDRLVVDLQSGAPAGYDVRYVDQVSAQGSGEPVPVEGGAVLQVVVRAPAYDETRGVTYLPADPARVADVRGARTLEQVAWAGSFEGQTSLAVGTRARLPFRVFVLDGAPGSPHGARVVVDVAHHW</sequence>
<evidence type="ECO:0000313" key="4">
    <source>
        <dbReference type="Proteomes" id="UP000321490"/>
    </source>
</evidence>
<dbReference type="OrthoDB" id="3393679at2"/>
<protein>
    <recommendedName>
        <fullName evidence="2">AMIN-like domain-containing protein</fullName>
    </recommendedName>
</protein>
<organism evidence="3 4">
    <name type="scientific">Modestobacter roseus</name>
    <dbReference type="NCBI Taxonomy" id="1181884"/>
    <lineage>
        <taxon>Bacteria</taxon>
        <taxon>Bacillati</taxon>
        <taxon>Actinomycetota</taxon>
        <taxon>Actinomycetes</taxon>
        <taxon>Geodermatophilales</taxon>
        <taxon>Geodermatophilaceae</taxon>
        <taxon>Modestobacter</taxon>
    </lineage>
</organism>
<dbReference type="InterPro" id="IPR056303">
    <property type="entry name" value="AMIN-like"/>
</dbReference>
<proteinExistence type="predicted"/>
<dbReference type="RefSeq" id="WP_153361060.1">
    <property type="nucleotide sequence ID" value="NZ_JABGDC010000002.1"/>
</dbReference>
<dbReference type="AlphaFoldDB" id="A0A562ILU6"/>
<evidence type="ECO:0000256" key="1">
    <source>
        <dbReference type="SAM" id="SignalP"/>
    </source>
</evidence>